<evidence type="ECO:0000256" key="1">
    <source>
        <dbReference type="ARBA" id="ARBA00022679"/>
    </source>
</evidence>
<evidence type="ECO:0000313" key="8">
    <source>
        <dbReference type="Proteomes" id="UP000190657"/>
    </source>
</evidence>
<dbReference type="OrthoDB" id="9791353at2"/>
<dbReference type="PANTHER" id="PTHR11547">
    <property type="entry name" value="ARGININE OR CREATINE KINASE"/>
    <property type="match status" value="1"/>
</dbReference>
<dbReference type="InterPro" id="IPR022414">
    <property type="entry name" value="ATP-guanido_PTrfase_cat"/>
</dbReference>
<dbReference type="GO" id="GO:0046314">
    <property type="term" value="P:phosphocreatine biosynthetic process"/>
    <property type="evidence" value="ECO:0007669"/>
    <property type="project" value="InterPro"/>
</dbReference>
<organism evidence="7 8">
    <name type="scientific">Eubacterium coprostanoligenes</name>
    <dbReference type="NCBI Taxonomy" id="290054"/>
    <lineage>
        <taxon>Bacteria</taxon>
        <taxon>Bacillati</taxon>
        <taxon>Bacillota</taxon>
        <taxon>Clostridia</taxon>
        <taxon>Eubacteriales</taxon>
        <taxon>Eubacteriaceae</taxon>
        <taxon>Eubacterium</taxon>
    </lineage>
</organism>
<dbReference type="GO" id="GO:0005615">
    <property type="term" value="C:extracellular space"/>
    <property type="evidence" value="ECO:0007669"/>
    <property type="project" value="TreeGrafter"/>
</dbReference>
<protein>
    <submittedName>
        <fullName evidence="7">Protein arginine kinase</fullName>
    </submittedName>
</protein>
<name>A0A1T4MH49_9FIRM</name>
<dbReference type="InterPro" id="IPR014746">
    <property type="entry name" value="Gln_synth/guanido_kin_cat_dom"/>
</dbReference>
<dbReference type="PANTHER" id="PTHR11547:SF38">
    <property type="entry name" value="ARGININE KINASE 1-RELATED"/>
    <property type="match status" value="1"/>
</dbReference>
<evidence type="ECO:0000256" key="2">
    <source>
        <dbReference type="ARBA" id="ARBA00022741"/>
    </source>
</evidence>
<evidence type="ECO:0000259" key="6">
    <source>
        <dbReference type="PROSITE" id="PS51510"/>
    </source>
</evidence>
<dbReference type="InterPro" id="IPR000749">
    <property type="entry name" value="ATP-guanido_PTrfase"/>
</dbReference>
<dbReference type="Pfam" id="PF00217">
    <property type="entry name" value="ATP-gua_Ptrans"/>
    <property type="match status" value="1"/>
</dbReference>
<dbReference type="Gene3D" id="3.30.590.10">
    <property type="entry name" value="Glutamine synthetase/guanido kinase, catalytic domain"/>
    <property type="match status" value="1"/>
</dbReference>
<dbReference type="EMBL" id="FUWW01000013">
    <property type="protein sequence ID" value="SJZ66176.1"/>
    <property type="molecule type" value="Genomic_DNA"/>
</dbReference>
<feature type="binding site" evidence="5">
    <location>
        <begin position="164"/>
        <end position="168"/>
    </location>
    <ligand>
        <name>ATP</name>
        <dbReference type="ChEBI" id="CHEBI:30616"/>
    </ligand>
</feature>
<dbReference type="STRING" id="290054.SAMN02745114_01255"/>
<evidence type="ECO:0000256" key="5">
    <source>
        <dbReference type="PROSITE-ProRule" id="PRU00843"/>
    </source>
</evidence>
<dbReference type="SUPFAM" id="SSF55931">
    <property type="entry name" value="Glutamine synthetase/guanido kinase"/>
    <property type="match status" value="1"/>
</dbReference>
<proteinExistence type="inferred from homology"/>
<feature type="domain" description="Phosphagen kinase C-terminal" evidence="6">
    <location>
        <begin position="15"/>
        <end position="239"/>
    </location>
</feature>
<keyword evidence="3 5" id="KW-0418">Kinase</keyword>
<dbReference type="Proteomes" id="UP000190657">
    <property type="component" value="Unassembled WGS sequence"/>
</dbReference>
<comment type="similarity">
    <text evidence="5">Belongs to the ATP:guanido phosphotransferase family.</text>
</comment>
<feature type="binding site" evidence="5">
    <location>
        <begin position="195"/>
        <end position="200"/>
    </location>
    <ligand>
        <name>ATP</name>
        <dbReference type="ChEBI" id="CHEBI:30616"/>
    </ligand>
</feature>
<reference evidence="7 8" key="1">
    <citation type="submission" date="2017-02" db="EMBL/GenBank/DDBJ databases">
        <authorList>
            <person name="Peterson S.W."/>
        </authorList>
    </citation>
    <scope>NUCLEOTIDE SEQUENCE [LARGE SCALE GENOMIC DNA]</scope>
    <source>
        <strain evidence="7 8">ATCC 51222</strain>
    </source>
</reference>
<dbReference type="GO" id="GO:0004111">
    <property type="term" value="F:creatine kinase activity"/>
    <property type="evidence" value="ECO:0007669"/>
    <property type="project" value="InterPro"/>
</dbReference>
<dbReference type="AlphaFoldDB" id="A0A1T4MH49"/>
<dbReference type="GO" id="GO:0005524">
    <property type="term" value="F:ATP binding"/>
    <property type="evidence" value="ECO:0007669"/>
    <property type="project" value="UniProtKB-UniRule"/>
</dbReference>
<keyword evidence="2 5" id="KW-0547">Nucleotide-binding</keyword>
<evidence type="ECO:0000256" key="3">
    <source>
        <dbReference type="ARBA" id="ARBA00022777"/>
    </source>
</evidence>
<feature type="binding site" evidence="5">
    <location>
        <position position="113"/>
    </location>
    <ligand>
        <name>ATP</name>
        <dbReference type="ChEBI" id="CHEBI:30616"/>
    </ligand>
</feature>
<evidence type="ECO:0000313" key="7">
    <source>
        <dbReference type="EMBL" id="SJZ66176.1"/>
    </source>
</evidence>
<comment type="caution">
    <text evidence="5">Lacks conserved residue(s) required for the propagation of feature annotation.</text>
</comment>
<accession>A0A1T4MH49</accession>
<feature type="binding site" evidence="5">
    <location>
        <begin position="18"/>
        <end position="22"/>
    </location>
    <ligand>
        <name>ATP</name>
        <dbReference type="ChEBI" id="CHEBI:30616"/>
    </ligand>
</feature>
<dbReference type="PROSITE" id="PS51510">
    <property type="entry name" value="PHOSPHAGEN_KINASE_C"/>
    <property type="match status" value="1"/>
</dbReference>
<keyword evidence="1 5" id="KW-0808">Transferase</keyword>
<evidence type="ECO:0000256" key="4">
    <source>
        <dbReference type="ARBA" id="ARBA00022840"/>
    </source>
</evidence>
<keyword evidence="8" id="KW-1185">Reference proteome</keyword>
<dbReference type="RefSeq" id="WP_078768731.1">
    <property type="nucleotide sequence ID" value="NZ_FUWW01000013.1"/>
</dbReference>
<gene>
    <name evidence="7" type="ORF">SAMN02745114_01255</name>
</gene>
<keyword evidence="4 5" id="KW-0067">ATP-binding</keyword>
<sequence>MMESRYKNTSDNADVVLYSKAVLMRNLAHTPFPMRMNNDAKRAVVKKVFACIKNSPLAQEFDLINTSDISKAKALSYAEKDLISDSFAKENSSFLLSKNEDVSIMINDDDHIRISSFSAGQNPLYAYNKANDIDDILIDGLPIAYSDKYGFLTSSPYNLGTGLNVSIVLHLPALAQRNVIPKLSTTVSKLGFVLSEMYDGGAGDFYILTNTVTLGITEKSAIDNLNSVCNQIVLQERKLRDSLKENAECEDKIYRTLGILKLARKLSVDEFLNSISLVRLGISLGYFDYSYKLIGDMMYNLFDATLVESSKSDLTQSMCETLRAQIVREKLV</sequence>